<dbReference type="RefSeq" id="WP_091674040.1">
    <property type="nucleotide sequence ID" value="NZ_FOKG01000009.1"/>
</dbReference>
<name>A0A1I1AEM2_9PSEU</name>
<dbReference type="STRING" id="490629.SAMN05216266_10913"/>
<gene>
    <name evidence="1" type="ORF">SAMN05216266_10913</name>
</gene>
<dbReference type="EMBL" id="FOKG01000009">
    <property type="protein sequence ID" value="SFB35826.1"/>
    <property type="molecule type" value="Genomic_DNA"/>
</dbReference>
<dbReference type="InterPro" id="IPR036689">
    <property type="entry name" value="ESAT-6-like_sf"/>
</dbReference>
<dbReference type="Gene3D" id="1.10.287.1060">
    <property type="entry name" value="ESAT-6-like"/>
    <property type="match status" value="1"/>
</dbReference>
<proteinExistence type="predicted"/>
<organism evidence="1 2">
    <name type="scientific">Amycolatopsis marina</name>
    <dbReference type="NCBI Taxonomy" id="490629"/>
    <lineage>
        <taxon>Bacteria</taxon>
        <taxon>Bacillati</taxon>
        <taxon>Actinomycetota</taxon>
        <taxon>Actinomycetes</taxon>
        <taxon>Pseudonocardiales</taxon>
        <taxon>Pseudonocardiaceae</taxon>
        <taxon>Amycolatopsis</taxon>
    </lineage>
</organism>
<dbReference type="Proteomes" id="UP000243799">
    <property type="component" value="Unassembled WGS sequence"/>
</dbReference>
<dbReference type="OrthoDB" id="3690254at2"/>
<dbReference type="SUPFAM" id="SSF140453">
    <property type="entry name" value="EsxAB dimer-like"/>
    <property type="match status" value="1"/>
</dbReference>
<evidence type="ECO:0000313" key="2">
    <source>
        <dbReference type="Proteomes" id="UP000243799"/>
    </source>
</evidence>
<sequence length="96" mass="10193">MPRKLAMFGALESLASGMNGCVGGVQGSMDNWRQASGMTEADWLDQAGGQFSEISQAWQQALQAGQDLMQAMNQGVMSCNQENMGAVQRSCGRMGA</sequence>
<reference evidence="2" key="1">
    <citation type="submission" date="2016-10" db="EMBL/GenBank/DDBJ databases">
        <authorList>
            <person name="Varghese N."/>
            <person name="Submissions S."/>
        </authorList>
    </citation>
    <scope>NUCLEOTIDE SEQUENCE [LARGE SCALE GENOMIC DNA]</scope>
    <source>
        <strain evidence="2">CGMCC 4.3568</strain>
    </source>
</reference>
<keyword evidence="2" id="KW-1185">Reference proteome</keyword>
<evidence type="ECO:0000313" key="1">
    <source>
        <dbReference type="EMBL" id="SFB35826.1"/>
    </source>
</evidence>
<accession>A0A1I1AEM2</accession>
<dbReference type="AlphaFoldDB" id="A0A1I1AEM2"/>
<protein>
    <submittedName>
        <fullName evidence="1">Uncharacterized protein</fullName>
    </submittedName>
</protein>